<evidence type="ECO:0000256" key="3">
    <source>
        <dbReference type="SAM" id="MobiDB-lite"/>
    </source>
</evidence>
<dbReference type="Pfam" id="PF00533">
    <property type="entry name" value="BRCT"/>
    <property type="match status" value="1"/>
</dbReference>
<dbReference type="InterPro" id="IPR013694">
    <property type="entry name" value="VIT"/>
</dbReference>
<evidence type="ECO:0000256" key="1">
    <source>
        <dbReference type="ARBA" id="ARBA00024347"/>
    </source>
</evidence>
<dbReference type="Gene3D" id="3.40.50.10190">
    <property type="entry name" value="BRCT domain"/>
    <property type="match status" value="1"/>
</dbReference>
<dbReference type="RefSeq" id="XP_028291256.1">
    <property type="nucleotide sequence ID" value="XM_028435455.1"/>
</dbReference>
<dbReference type="Ensembl" id="ENSGWIT00000044010.1">
    <property type="protein sequence ID" value="ENSGWIP00000040506.1"/>
    <property type="gene ID" value="ENSGWIG00000020460.1"/>
</dbReference>
<dbReference type="RefSeq" id="XP_028291257.1">
    <property type="nucleotide sequence ID" value="XM_028435456.1"/>
</dbReference>
<dbReference type="OrthoDB" id="1729737at2759"/>
<dbReference type="SUPFAM" id="SSF56399">
    <property type="entry name" value="ADP-ribosylation"/>
    <property type="match status" value="1"/>
</dbReference>
<accession>A0A8C5H7H7</accession>
<dbReference type="Pfam" id="PF26156">
    <property type="entry name" value="PARP4_MVP-ID"/>
    <property type="match status" value="1"/>
</dbReference>
<dbReference type="SMART" id="SM00292">
    <property type="entry name" value="BRCT"/>
    <property type="match status" value="1"/>
</dbReference>
<feature type="domain" description="BRCT" evidence="4">
    <location>
        <begin position="1"/>
        <end position="92"/>
    </location>
</feature>
<reference evidence="8" key="1">
    <citation type="submission" date="2020-06" db="EMBL/GenBank/DDBJ databases">
        <authorList>
            <consortium name="Wellcome Sanger Institute Data Sharing"/>
        </authorList>
    </citation>
    <scope>NUCLEOTIDE SEQUENCE [LARGE SCALE GENOMIC DNA]</scope>
</reference>
<evidence type="ECO:0000313" key="9">
    <source>
        <dbReference type="Proteomes" id="UP000694680"/>
    </source>
</evidence>
<dbReference type="InterPro" id="IPR036420">
    <property type="entry name" value="BRCT_dom_sf"/>
</dbReference>
<evidence type="ECO:0000259" key="4">
    <source>
        <dbReference type="PROSITE" id="PS50172"/>
    </source>
</evidence>
<feature type="domain" description="VIT" evidence="7">
    <location>
        <begin position="603"/>
        <end position="731"/>
    </location>
</feature>
<dbReference type="SUPFAM" id="SSF52113">
    <property type="entry name" value="BRCT domain"/>
    <property type="match status" value="1"/>
</dbReference>
<dbReference type="GO" id="GO:0003950">
    <property type="term" value="F:NAD+ poly-ADP-ribosyltransferase activity"/>
    <property type="evidence" value="ECO:0007669"/>
    <property type="project" value="UniProtKB-UniRule"/>
</dbReference>
<reference evidence="8" key="3">
    <citation type="submission" date="2025-09" db="UniProtKB">
        <authorList>
            <consortium name="Ensembl"/>
        </authorList>
    </citation>
    <scope>IDENTIFICATION</scope>
</reference>
<feature type="region of interest" description="Disordered" evidence="3">
    <location>
        <begin position="1213"/>
        <end position="1232"/>
    </location>
</feature>
<dbReference type="PROSITE" id="PS51468">
    <property type="entry name" value="VIT"/>
    <property type="match status" value="1"/>
</dbReference>
<gene>
    <name evidence="8" type="primary">parp4</name>
</gene>
<keyword evidence="2" id="KW-0808">Transferase</keyword>
<feature type="compositionally biased region" description="Basic and acidic residues" evidence="3">
    <location>
        <begin position="1267"/>
        <end position="1280"/>
    </location>
</feature>
<dbReference type="PROSITE" id="PS50234">
    <property type="entry name" value="VWFA"/>
    <property type="match status" value="1"/>
</dbReference>
<dbReference type="SUPFAM" id="SSF47587">
    <property type="entry name" value="Domain of poly(ADP-ribose) polymerase"/>
    <property type="match status" value="1"/>
</dbReference>
<dbReference type="Gene3D" id="3.40.50.410">
    <property type="entry name" value="von Willebrand factor, type A domain"/>
    <property type="match status" value="1"/>
</dbReference>
<dbReference type="SMART" id="SM00327">
    <property type="entry name" value="VWA"/>
    <property type="match status" value="1"/>
</dbReference>
<dbReference type="GO" id="GO:0005737">
    <property type="term" value="C:cytoplasm"/>
    <property type="evidence" value="ECO:0007669"/>
    <property type="project" value="TreeGrafter"/>
</dbReference>
<evidence type="ECO:0000259" key="5">
    <source>
        <dbReference type="PROSITE" id="PS50234"/>
    </source>
</evidence>
<name>A0A8C5H7H7_GOUWI</name>
<dbReference type="RefSeq" id="XP_028291258.1">
    <property type="nucleotide sequence ID" value="XM_028435457.1"/>
</dbReference>
<keyword evidence="2" id="KW-0520">NAD</keyword>
<dbReference type="InterPro" id="IPR001357">
    <property type="entry name" value="BRCT_dom"/>
</dbReference>
<dbReference type="SMART" id="SM00609">
    <property type="entry name" value="VIT"/>
    <property type="match status" value="1"/>
</dbReference>
<evidence type="ECO:0000259" key="6">
    <source>
        <dbReference type="PROSITE" id="PS51059"/>
    </source>
</evidence>
<dbReference type="GeneID" id="114454748"/>
<dbReference type="Pfam" id="PF08487">
    <property type="entry name" value="VIT"/>
    <property type="match status" value="1"/>
</dbReference>
<dbReference type="InterPro" id="IPR012317">
    <property type="entry name" value="Poly(ADP-ribose)pol_cat_dom"/>
</dbReference>
<dbReference type="PANTHER" id="PTHR46530">
    <property type="entry name" value="PROTEIN MONO-ADP-RIBOSYLTRANSFERASE PARP4"/>
    <property type="match status" value="1"/>
</dbReference>
<feature type="region of interest" description="Disordered" evidence="3">
    <location>
        <begin position="1263"/>
        <end position="1294"/>
    </location>
</feature>
<keyword evidence="2" id="KW-0328">Glycosyltransferase</keyword>
<feature type="domain" description="PARP catalytic" evidence="6">
    <location>
        <begin position="368"/>
        <end position="572"/>
    </location>
</feature>
<dbReference type="InterPro" id="IPR036465">
    <property type="entry name" value="vWFA_dom_sf"/>
</dbReference>
<reference evidence="8" key="2">
    <citation type="submission" date="2025-08" db="UniProtKB">
        <authorList>
            <consortium name="Ensembl"/>
        </authorList>
    </citation>
    <scope>IDENTIFICATION</scope>
</reference>
<dbReference type="PROSITE" id="PS50172">
    <property type="entry name" value="BRCT"/>
    <property type="match status" value="1"/>
</dbReference>
<dbReference type="InterPro" id="IPR036616">
    <property type="entry name" value="Poly(ADP-ribose)pol_reg_dom_sf"/>
</dbReference>
<sequence>MLVFENCSVFLELRNLSLSEKKKLRSAVTENGGSITFIITAQCSLVVVSDVSQLSSTRLRSVQRHQVPVVSPEYLHRCLESGQLLSVDGFKLDTSSPHSVVPAPPPPRQAPPTEQDLQVVERMDMTTTMGVKILGKFRVYSISDSDVPEFPENFNVAKYSFYSKRAQAEPCCVLELHSCRASATQTYRVLTQWRGGATGKQCDMVFPSTSEEALQLYVKMSQALVSSGLQRHLHSSEDLDLDLDLGSSTLHQLLLEEKLTHSVPQKEVCVLVETLWTEALGCLDAVLSVPIHTLSLSDVSRAEGLLLQAQRKLGGGDVMALLAEFYSLVPHRAPPAGASTKLLSEKLDLCQVIRDVLSLSETAWRSPSPSSFSLGKFRALRCSMEPLPVDSSEYQAVVNLLDLREVQVQQIVLVARGSELQTFRSDIGNIKPLLHSSSPRNFVGILSRGLLLPRVAEEAHGIQRTDVGKLGAGIYFSADMRASLQYSSPSSTDGSRLMLVCDVALGESMKVFREDVTRTKAPDGFHSVIGMKGPNTNATPHFQDDEYVVYSPDQVKLKYLVQFLTHGDKWKDFNPDINMSVETISPGEPFQEDSGLNPTNPLDSVASGLLDSSGQQLPLEAVHVKCKLMDLLGQVIIFQKYTNHSAVPIEAKYVFPLEDSAAVCGFEAFINGKHVVGKVKEKEAARREYRQAVQSGHGAYLMDQEAADVFTISVGNLPPAASVLIKVTFVCELVVCRSGSILFSLPGSVAPWQETAALNQNTQDTVKKLHVSAESASTREFSLDMSVEMPCVVSSLQCITHKVKMKRTDCKAVLSVLPGAVLGPDGFQLSITLSDVHLPRMWVEKHPEKDSQACMLVFYPDFESSSSADSSEVVLLLDVSQSMRGEPLRTAQRVALLVLNNLHHNTRVNVIQFSTVYREAFLTTRPIAEARQKAERFIRHPVLSLDSTELWRPLRALSLLPLSRGVRNLLLLSDGHIQSSELTLRLVRENQRHSRLFCCGLSPTANRHMLRALAQAGGGACEFFDTKAEHNWKEKVSAQVERMASVGCSSVSVKWQQFNSEAAPPLQAPSALQALFNDSHTLVYGFVPHCTQATLTGNLGGQELETMVSTTELQKSTGTFLHKLTARALIRDYEDGNLDISEAEHEGKKAELRSFIVELSKEFSILSQFTSFVAVEERDPERVEELFTDILQLVAAEDVDFLPYISWIPPLGEEEEEEEEAEIHETSDSDDDFGLDVSFYSNCSVKSQFSPFLHEPKMRSHSLSIRKPSEDLRLSDQCREDESESLGSSIRDPGEDYIAPPLLMAESLAVFEAPEEDVDMDYDDTTLLFPTEDHSNSHLEVSNAISTTESSIRRTRRKLKDLGVLHSAAPPASPPRLLPQSSSCNILQKCSFDSSVTSSIDQDFADPPSPTWVSIGSGKAFGGILPPPCPPLGGAPPPPPPTGFSFGSGRGFGSALAPPCPPFGSALAPPCFPFGGAPLPPPPTGFSFGSGEGFGSALPLSTPGLLFGATPPPPPPTGFSFGSGEGFGSALPLSTPGLLFGATPPPLPPTGFSFGSGEGFGSALPLSTPGLLFGATPPPLPPTSKSLPQRLRSVSEFFRQSNAYQPMSVNSPLTKTRLSCKQVDQKETVVELQGSESPKAIQFDGVEKTAFIRARRNCLKTSFRGLRAKQECVRNVVMDVSAESASAASELKWTKIFQMQNSEGFWDFTSALGQLININVELLTNDFLTKKGIYSLGLKARTDILRLLATLLVLQLMKLEELEEGKLLRGLFSLKEATEPSRVERWEVVKKAADWVRWADWQYPSIYSRLELALSWEAFTRQLLGYEDVPPFSELRGLHLQLVPPPLLVH</sequence>
<feature type="domain" description="VWFA" evidence="5">
    <location>
        <begin position="872"/>
        <end position="1040"/>
    </location>
</feature>
<protein>
    <recommendedName>
        <fullName evidence="2">Poly [ADP-ribose] polymerase</fullName>
        <shortName evidence="2">PARP</shortName>
        <ecNumber evidence="2">2.4.2.-</ecNumber>
    </recommendedName>
</protein>
<dbReference type="Pfam" id="PF13768">
    <property type="entry name" value="VWA_3"/>
    <property type="match status" value="1"/>
</dbReference>
<dbReference type="Proteomes" id="UP000694680">
    <property type="component" value="Chromosome 21"/>
</dbReference>
<keyword evidence="9" id="KW-1185">Reference proteome</keyword>
<comment type="similarity">
    <text evidence="1">Belongs to the ARTD/PARP family.</text>
</comment>
<dbReference type="RefSeq" id="XP_028291254.1">
    <property type="nucleotide sequence ID" value="XM_028435453.1"/>
</dbReference>
<dbReference type="InterPro" id="IPR002035">
    <property type="entry name" value="VWF_A"/>
</dbReference>
<dbReference type="PANTHER" id="PTHR46530:SF1">
    <property type="entry name" value="PROTEIN MONO-ADP-RIBOSYLTRANSFERASE PARP4"/>
    <property type="match status" value="1"/>
</dbReference>
<organism evidence="8 9">
    <name type="scientific">Gouania willdenowi</name>
    <name type="common">Blunt-snouted clingfish</name>
    <name type="synonym">Lepadogaster willdenowi</name>
    <dbReference type="NCBI Taxonomy" id="441366"/>
    <lineage>
        <taxon>Eukaryota</taxon>
        <taxon>Metazoa</taxon>
        <taxon>Chordata</taxon>
        <taxon>Craniata</taxon>
        <taxon>Vertebrata</taxon>
        <taxon>Euteleostomi</taxon>
        <taxon>Actinopterygii</taxon>
        <taxon>Neopterygii</taxon>
        <taxon>Teleostei</taxon>
        <taxon>Neoteleostei</taxon>
        <taxon>Acanthomorphata</taxon>
        <taxon>Ovalentaria</taxon>
        <taxon>Blenniimorphae</taxon>
        <taxon>Blenniiformes</taxon>
        <taxon>Gobiesocoidei</taxon>
        <taxon>Gobiesocidae</taxon>
        <taxon>Gobiesocinae</taxon>
        <taxon>Gouania</taxon>
    </lineage>
</organism>
<feature type="region of interest" description="Disordered" evidence="3">
    <location>
        <begin position="587"/>
        <end position="607"/>
    </location>
</feature>
<evidence type="ECO:0000259" key="7">
    <source>
        <dbReference type="PROSITE" id="PS51468"/>
    </source>
</evidence>
<dbReference type="InterPro" id="IPR031273">
    <property type="entry name" value="PARP4"/>
</dbReference>
<dbReference type="Pfam" id="PF00644">
    <property type="entry name" value="PARP"/>
    <property type="match status" value="1"/>
</dbReference>
<dbReference type="PROSITE" id="PS51059">
    <property type="entry name" value="PARP_CATALYTIC"/>
    <property type="match status" value="1"/>
</dbReference>
<evidence type="ECO:0000256" key="2">
    <source>
        <dbReference type="RuleBase" id="RU362114"/>
    </source>
</evidence>
<dbReference type="EC" id="2.4.2.-" evidence="2"/>
<dbReference type="CTD" id="143"/>
<dbReference type="InterPro" id="IPR058904">
    <property type="entry name" value="PARP4_MVP-ID"/>
</dbReference>
<dbReference type="SUPFAM" id="SSF53300">
    <property type="entry name" value="vWA-like"/>
    <property type="match status" value="1"/>
</dbReference>
<evidence type="ECO:0000313" key="8">
    <source>
        <dbReference type="Ensembl" id="ENSGWIP00000040506.1"/>
    </source>
</evidence>
<proteinExistence type="inferred from homology"/>
<dbReference type="Gene3D" id="3.90.228.10">
    <property type="match status" value="1"/>
</dbReference>